<keyword evidence="3" id="KW-0547">Nucleotide-binding</keyword>
<dbReference type="InterPro" id="IPR003593">
    <property type="entry name" value="AAA+_ATPase"/>
</dbReference>
<dbReference type="EMBL" id="CAFBMS010000071">
    <property type="protein sequence ID" value="CAB4923890.1"/>
    <property type="molecule type" value="Genomic_DNA"/>
</dbReference>
<protein>
    <submittedName>
        <fullName evidence="6">Unannotated protein</fullName>
    </submittedName>
</protein>
<dbReference type="SUPFAM" id="SSF52540">
    <property type="entry name" value="P-loop containing nucleoside triphosphate hydrolases"/>
    <property type="match status" value="1"/>
</dbReference>
<feature type="domain" description="ABC transporter" evidence="5">
    <location>
        <begin position="4"/>
        <end position="237"/>
    </location>
</feature>
<evidence type="ECO:0000313" key="6">
    <source>
        <dbReference type="EMBL" id="CAB4923890.1"/>
    </source>
</evidence>
<reference evidence="6" key="1">
    <citation type="submission" date="2020-05" db="EMBL/GenBank/DDBJ databases">
        <authorList>
            <person name="Chiriac C."/>
            <person name="Salcher M."/>
            <person name="Ghai R."/>
            <person name="Kavagutti S V."/>
        </authorList>
    </citation>
    <scope>NUCLEOTIDE SEQUENCE</scope>
</reference>
<evidence type="ECO:0000256" key="2">
    <source>
        <dbReference type="ARBA" id="ARBA00022448"/>
    </source>
</evidence>
<proteinExistence type="inferred from homology"/>
<dbReference type="AlphaFoldDB" id="A0A6J7HZL8"/>
<sequence length="248" mass="26752">MNGLQLRDITFSYRRKGQGELAVLQHLTWHVPTGVTALLGINGAGKSTLLSIGATALMPKGGKVSLNELDSHAQQTQFRTRVAWMPQQYRAAPGLTVREQVAYSGWLKGMSRDDSWRGATEALARVSLQDLADRPASELSGGQQRRVGLASALVHDAEVLLLDEPTSGLDPEQRAMFRELLVKIGADRTVVVSTHDTGEITNAYQRVAVLHAGNIAFDGALRDFAARAPAGSERPIETAFLTLIAGSK</sequence>
<dbReference type="Pfam" id="PF00005">
    <property type="entry name" value="ABC_tran"/>
    <property type="match status" value="1"/>
</dbReference>
<dbReference type="GO" id="GO:0005524">
    <property type="term" value="F:ATP binding"/>
    <property type="evidence" value="ECO:0007669"/>
    <property type="project" value="UniProtKB-KW"/>
</dbReference>
<evidence type="ECO:0000256" key="4">
    <source>
        <dbReference type="ARBA" id="ARBA00022840"/>
    </source>
</evidence>
<dbReference type="InterPro" id="IPR003439">
    <property type="entry name" value="ABC_transporter-like_ATP-bd"/>
</dbReference>
<dbReference type="InterPro" id="IPR027417">
    <property type="entry name" value="P-loop_NTPase"/>
</dbReference>
<comment type="similarity">
    <text evidence="1">Belongs to the ABC transporter superfamily.</text>
</comment>
<organism evidence="6">
    <name type="scientific">freshwater metagenome</name>
    <dbReference type="NCBI Taxonomy" id="449393"/>
    <lineage>
        <taxon>unclassified sequences</taxon>
        <taxon>metagenomes</taxon>
        <taxon>ecological metagenomes</taxon>
    </lineage>
</organism>
<gene>
    <name evidence="6" type="ORF">UFOPK3614_01015</name>
</gene>
<keyword evidence="4" id="KW-0067">ATP-binding</keyword>
<evidence type="ECO:0000256" key="1">
    <source>
        <dbReference type="ARBA" id="ARBA00005417"/>
    </source>
</evidence>
<evidence type="ECO:0000256" key="3">
    <source>
        <dbReference type="ARBA" id="ARBA00022741"/>
    </source>
</evidence>
<dbReference type="PROSITE" id="PS00211">
    <property type="entry name" value="ABC_TRANSPORTER_1"/>
    <property type="match status" value="1"/>
</dbReference>
<dbReference type="InterPro" id="IPR017871">
    <property type="entry name" value="ABC_transporter-like_CS"/>
</dbReference>
<name>A0A6J7HZL8_9ZZZZ</name>
<dbReference type="PANTHER" id="PTHR43335">
    <property type="entry name" value="ABC TRANSPORTER, ATP-BINDING PROTEIN"/>
    <property type="match status" value="1"/>
</dbReference>
<dbReference type="PANTHER" id="PTHR43335:SF2">
    <property type="entry name" value="ABC TRANSPORTER, ATP-BINDING PROTEIN"/>
    <property type="match status" value="1"/>
</dbReference>
<keyword evidence="2" id="KW-0813">Transport</keyword>
<dbReference type="SMART" id="SM00382">
    <property type="entry name" value="AAA"/>
    <property type="match status" value="1"/>
</dbReference>
<dbReference type="GO" id="GO:0016887">
    <property type="term" value="F:ATP hydrolysis activity"/>
    <property type="evidence" value="ECO:0007669"/>
    <property type="project" value="InterPro"/>
</dbReference>
<dbReference type="PROSITE" id="PS50893">
    <property type="entry name" value="ABC_TRANSPORTER_2"/>
    <property type="match status" value="1"/>
</dbReference>
<accession>A0A6J7HZL8</accession>
<dbReference type="Gene3D" id="3.40.50.300">
    <property type="entry name" value="P-loop containing nucleotide triphosphate hydrolases"/>
    <property type="match status" value="1"/>
</dbReference>
<evidence type="ECO:0000259" key="5">
    <source>
        <dbReference type="PROSITE" id="PS50893"/>
    </source>
</evidence>